<comment type="similarity">
    <text evidence="2">Belongs to the fatty acid desaturase type 2 family.</text>
</comment>
<keyword evidence="5 10" id="KW-1133">Transmembrane helix</keyword>
<evidence type="ECO:0000256" key="2">
    <source>
        <dbReference type="ARBA" id="ARBA00008749"/>
    </source>
</evidence>
<dbReference type="RefSeq" id="WP_173765803.1">
    <property type="nucleotide sequence ID" value="NZ_CP048836.1"/>
</dbReference>
<evidence type="ECO:0000256" key="3">
    <source>
        <dbReference type="ARBA" id="ARBA00022692"/>
    </source>
</evidence>
<evidence type="ECO:0000313" key="12">
    <source>
        <dbReference type="EMBL" id="QID18289.1"/>
    </source>
</evidence>
<proteinExistence type="inferred from homology"/>
<gene>
    <name evidence="12" type="ORF">G3580_11970</name>
</gene>
<keyword evidence="6" id="KW-0560">Oxidoreductase</keyword>
<comment type="subcellular location">
    <subcellularLocation>
        <location evidence="1">Membrane</location>
        <topology evidence="1">Multi-pass membrane protein</topology>
    </subcellularLocation>
</comment>
<evidence type="ECO:0000256" key="5">
    <source>
        <dbReference type="ARBA" id="ARBA00022989"/>
    </source>
</evidence>
<dbReference type="Pfam" id="PF00487">
    <property type="entry name" value="FA_desaturase"/>
    <property type="match status" value="1"/>
</dbReference>
<evidence type="ECO:0000256" key="8">
    <source>
        <dbReference type="ARBA" id="ARBA00023098"/>
    </source>
</evidence>
<evidence type="ECO:0000256" key="6">
    <source>
        <dbReference type="ARBA" id="ARBA00023002"/>
    </source>
</evidence>
<feature type="transmembrane region" description="Helical" evidence="10">
    <location>
        <begin position="161"/>
        <end position="179"/>
    </location>
</feature>
<dbReference type="AlphaFoldDB" id="A0A6C1B5H6"/>
<keyword evidence="9 10" id="KW-0472">Membrane</keyword>
<dbReference type="InterPro" id="IPR005804">
    <property type="entry name" value="FA_desaturase_dom"/>
</dbReference>
<keyword evidence="7" id="KW-0408">Iron</keyword>
<sequence length="388" mass="44768">MLSGLIDLPWWGYVLVTLAMTHVTIAAVTIFLHRHQAHRALDLHPLPSHFFRFWLWLTTGMVTKEWAAIHRKHHAKCETEEDPHSPQTRGLRKVLWQGAELYRAEAKNQETLDRYGHGTPDDWIERHVYRRNILGVSLMLIIDLLLFGPVGLTMWAVQMMWIPFFAAGVINGVGHFWGYRNFNCADAATNLVPWGILIGGEELHNNHHAFATSAKLSARWYEFDIGWMYIRLLQAVGLARPKKVIPTPRFAPARPVPDGDMLQAIITHRYDVMTRYLRSLRNTYAEEIAHLKRRHAGTFTLKARELRRLILSDNLPEDAAAQRQAALEHSERLALLETMRAELNALWARSTASRDQLLAQLRDWIERAERSGIAQLQEFSQRLRCYAA</sequence>
<dbReference type="EMBL" id="CP048836">
    <property type="protein sequence ID" value="QID18289.1"/>
    <property type="molecule type" value="Genomic_DNA"/>
</dbReference>
<dbReference type="GO" id="GO:0016717">
    <property type="term" value="F:oxidoreductase activity, acting on paired donors, with oxidation of a pair of donors resulting in the reduction of molecular oxygen to two molecules of water"/>
    <property type="evidence" value="ECO:0007669"/>
    <property type="project" value="InterPro"/>
</dbReference>
<dbReference type="PANTHER" id="PTHR11351:SF33">
    <property type="entry name" value="DELTA-9 FATTY ACID DESATURASE, DESA"/>
    <property type="match status" value="1"/>
</dbReference>
<feature type="transmembrane region" description="Helical" evidence="10">
    <location>
        <begin position="133"/>
        <end position="155"/>
    </location>
</feature>
<organism evidence="12 13">
    <name type="scientific">Nitrogeniibacter mangrovi</name>
    <dbReference type="NCBI Taxonomy" id="2016596"/>
    <lineage>
        <taxon>Bacteria</taxon>
        <taxon>Pseudomonadati</taxon>
        <taxon>Pseudomonadota</taxon>
        <taxon>Betaproteobacteria</taxon>
        <taxon>Rhodocyclales</taxon>
        <taxon>Zoogloeaceae</taxon>
        <taxon>Nitrogeniibacter</taxon>
    </lineage>
</organism>
<evidence type="ECO:0000313" key="13">
    <source>
        <dbReference type="Proteomes" id="UP000501991"/>
    </source>
</evidence>
<dbReference type="GO" id="GO:0016020">
    <property type="term" value="C:membrane"/>
    <property type="evidence" value="ECO:0007669"/>
    <property type="project" value="UniProtKB-SubCell"/>
</dbReference>
<keyword evidence="3 10" id="KW-0812">Transmembrane</keyword>
<keyword evidence="13" id="KW-1185">Reference proteome</keyword>
<dbReference type="InterPro" id="IPR015876">
    <property type="entry name" value="Acyl-CoA_DS"/>
</dbReference>
<evidence type="ECO:0000256" key="7">
    <source>
        <dbReference type="ARBA" id="ARBA00023004"/>
    </source>
</evidence>
<keyword evidence="4" id="KW-0276">Fatty acid metabolism</keyword>
<dbReference type="CDD" id="cd03505">
    <property type="entry name" value="Delta9-FADS-like"/>
    <property type="match status" value="1"/>
</dbReference>
<evidence type="ECO:0000256" key="1">
    <source>
        <dbReference type="ARBA" id="ARBA00004141"/>
    </source>
</evidence>
<feature type="transmembrane region" description="Helical" evidence="10">
    <location>
        <begin position="12"/>
        <end position="32"/>
    </location>
</feature>
<keyword evidence="8" id="KW-0443">Lipid metabolism</keyword>
<protein>
    <submittedName>
        <fullName evidence="12">Acyl-CoA desaturase</fullName>
    </submittedName>
</protein>
<evidence type="ECO:0000256" key="10">
    <source>
        <dbReference type="SAM" id="Phobius"/>
    </source>
</evidence>
<dbReference type="Proteomes" id="UP000501991">
    <property type="component" value="Chromosome"/>
</dbReference>
<reference evidence="12 13" key="1">
    <citation type="submission" date="2020-02" db="EMBL/GenBank/DDBJ databases">
        <title>Nitrogenibacter mangrovi gen. nov., sp. nov. isolated from mangrove sediment, a denitrifying betaproteobacterium.</title>
        <authorList>
            <person name="Liao H."/>
            <person name="Tian Y."/>
        </authorList>
    </citation>
    <scope>NUCLEOTIDE SEQUENCE [LARGE SCALE GENOMIC DNA]</scope>
    <source>
        <strain evidence="12 13">M9-3-2</strain>
    </source>
</reference>
<name>A0A6C1B5H6_9RHOO</name>
<feature type="domain" description="Fatty acid desaturase" evidence="11">
    <location>
        <begin position="9"/>
        <end position="223"/>
    </location>
</feature>
<dbReference type="GO" id="GO:0006631">
    <property type="term" value="P:fatty acid metabolic process"/>
    <property type="evidence" value="ECO:0007669"/>
    <property type="project" value="UniProtKB-KW"/>
</dbReference>
<accession>A0A6C1B5H6</accession>
<dbReference type="PANTHER" id="PTHR11351">
    <property type="entry name" value="ACYL-COA DESATURASE"/>
    <property type="match status" value="1"/>
</dbReference>
<dbReference type="KEGG" id="azq:G3580_11970"/>
<evidence type="ECO:0000259" key="11">
    <source>
        <dbReference type="Pfam" id="PF00487"/>
    </source>
</evidence>
<evidence type="ECO:0000256" key="9">
    <source>
        <dbReference type="ARBA" id="ARBA00023136"/>
    </source>
</evidence>
<evidence type="ECO:0000256" key="4">
    <source>
        <dbReference type="ARBA" id="ARBA00022832"/>
    </source>
</evidence>